<feature type="transmembrane region" description="Helical" evidence="6">
    <location>
        <begin position="101"/>
        <end position="123"/>
    </location>
</feature>
<evidence type="ECO:0000256" key="3">
    <source>
        <dbReference type="ARBA" id="ARBA00022692"/>
    </source>
</evidence>
<accession>A0A179CTM6</accession>
<feature type="transmembrane region" description="Helical" evidence="6">
    <location>
        <begin position="435"/>
        <end position="454"/>
    </location>
</feature>
<protein>
    <recommendedName>
        <fullName evidence="7">Major facilitator superfamily (MFS) profile domain-containing protein</fullName>
    </recommendedName>
</protein>
<dbReference type="RefSeq" id="WP_064208734.1">
    <property type="nucleotide sequence ID" value="NZ_LVKC01000005.1"/>
</dbReference>
<dbReference type="AlphaFoldDB" id="A0A179CTM6"/>
<gene>
    <name evidence="8" type="ORF">A3O14_04985</name>
</gene>
<feature type="transmembrane region" description="Helical" evidence="6">
    <location>
        <begin position="228"/>
        <end position="246"/>
    </location>
</feature>
<keyword evidence="5 6" id="KW-0472">Membrane</keyword>
<comment type="caution">
    <text evidence="8">The sequence shown here is derived from an EMBL/GenBank/DDBJ whole genome shotgun (WGS) entry which is preliminary data.</text>
</comment>
<dbReference type="InterPro" id="IPR020846">
    <property type="entry name" value="MFS_dom"/>
</dbReference>
<feature type="transmembrane region" description="Helical" evidence="6">
    <location>
        <begin position="327"/>
        <end position="348"/>
    </location>
</feature>
<evidence type="ECO:0000256" key="6">
    <source>
        <dbReference type="SAM" id="Phobius"/>
    </source>
</evidence>
<dbReference type="Gene3D" id="1.20.1250.20">
    <property type="entry name" value="MFS general substrate transporter like domains"/>
    <property type="match status" value="1"/>
</dbReference>
<organism evidence="8 9">
    <name type="scientific">Ligilactobacillus aviarius</name>
    <dbReference type="NCBI Taxonomy" id="1606"/>
    <lineage>
        <taxon>Bacteria</taxon>
        <taxon>Bacillati</taxon>
        <taxon>Bacillota</taxon>
        <taxon>Bacilli</taxon>
        <taxon>Lactobacillales</taxon>
        <taxon>Lactobacillaceae</taxon>
        <taxon>Ligilactobacillus</taxon>
    </lineage>
</organism>
<dbReference type="SUPFAM" id="SSF103473">
    <property type="entry name" value="MFS general substrate transporter"/>
    <property type="match status" value="1"/>
</dbReference>
<evidence type="ECO:0000256" key="2">
    <source>
        <dbReference type="ARBA" id="ARBA00022448"/>
    </source>
</evidence>
<feature type="transmembrane region" description="Helical" evidence="6">
    <location>
        <begin position="354"/>
        <end position="373"/>
    </location>
</feature>
<dbReference type="PANTHER" id="PTHR42718">
    <property type="entry name" value="MAJOR FACILITATOR SUPERFAMILY MULTIDRUG TRANSPORTER MFSC"/>
    <property type="match status" value="1"/>
</dbReference>
<evidence type="ECO:0000256" key="4">
    <source>
        <dbReference type="ARBA" id="ARBA00022989"/>
    </source>
</evidence>
<dbReference type="EMBL" id="LVKI01000019">
    <property type="protein sequence ID" value="OAQ07967.1"/>
    <property type="molecule type" value="Genomic_DNA"/>
</dbReference>
<dbReference type="Gene3D" id="1.20.1720.10">
    <property type="entry name" value="Multidrug resistance protein D"/>
    <property type="match status" value="1"/>
</dbReference>
<feature type="transmembrane region" description="Helical" evidence="6">
    <location>
        <begin position="165"/>
        <end position="185"/>
    </location>
</feature>
<proteinExistence type="predicted"/>
<dbReference type="PROSITE" id="PS50850">
    <property type="entry name" value="MFS"/>
    <property type="match status" value="1"/>
</dbReference>
<feature type="transmembrane region" description="Helical" evidence="6">
    <location>
        <begin position="267"/>
        <end position="290"/>
    </location>
</feature>
<sequence length="459" mass="50050">MENVSTKEKLSVISGSCLGFIGILIGTSLVVTFPTLIHEFNTRLAVVQWLASGYYLVATITMSATAYLMKHFPLRRIFMLAALAFIPGCLISAFAQSIGMLLIGCMINAFATGIATPLMYQIVFHSIPQDQFGKYNGIVTMIKSFGPAFGPTYGGLLTYLISWRMIFIIVLPLLLVAFGMGMYSLKKEKVETASTPFDYLGLVLFGATVITFSLVISNLGTQIHHPGSLIGLLIGSIVLLGAFIYENQHTKRKYLSFRIVKNKIVRFRLISFFSLQFMNLSLVFILPLYAEEVLHYNSLITGMLLLPGAVIGALLSPASGKIYDKKGAFFTLALSSGFLFAGVTLYLISFKFLTAFLIGLIYIVFRLGYTFGFGNIMSDAGKYVSAADHSLVSSIFNTFQQYSGTLGTSLMSSIITIFEGLGLSEASAILTGGRIGLTILVIIAIALIGITVYVRQLEK</sequence>
<feature type="transmembrane region" description="Helical" evidence="6">
    <location>
        <begin position="402"/>
        <end position="423"/>
    </location>
</feature>
<evidence type="ECO:0000256" key="5">
    <source>
        <dbReference type="ARBA" id="ARBA00023136"/>
    </source>
</evidence>
<keyword evidence="3 6" id="KW-0812">Transmembrane</keyword>
<dbReference type="InterPro" id="IPR036259">
    <property type="entry name" value="MFS_trans_sf"/>
</dbReference>
<feature type="transmembrane region" description="Helical" evidence="6">
    <location>
        <begin position="296"/>
        <end position="315"/>
    </location>
</feature>
<dbReference type="PANTHER" id="PTHR42718:SF9">
    <property type="entry name" value="MAJOR FACILITATOR SUPERFAMILY MULTIDRUG TRANSPORTER MFSC"/>
    <property type="match status" value="1"/>
</dbReference>
<dbReference type="OrthoDB" id="9816041at2"/>
<dbReference type="InterPro" id="IPR011701">
    <property type="entry name" value="MFS"/>
</dbReference>
<feature type="transmembrane region" description="Helical" evidence="6">
    <location>
        <begin position="12"/>
        <end position="37"/>
    </location>
</feature>
<comment type="subcellular location">
    <subcellularLocation>
        <location evidence="1">Cell membrane</location>
        <topology evidence="1">Multi-pass membrane protein</topology>
    </subcellularLocation>
</comment>
<dbReference type="Pfam" id="PF07690">
    <property type="entry name" value="MFS_1"/>
    <property type="match status" value="1"/>
</dbReference>
<feature type="transmembrane region" description="Helical" evidence="6">
    <location>
        <begin position="197"/>
        <end position="216"/>
    </location>
</feature>
<dbReference type="Proteomes" id="UP000078520">
    <property type="component" value="Unassembled WGS sequence"/>
</dbReference>
<feature type="transmembrane region" description="Helical" evidence="6">
    <location>
        <begin position="76"/>
        <end position="95"/>
    </location>
</feature>
<feature type="domain" description="Major facilitator superfamily (MFS) profile" evidence="7">
    <location>
        <begin position="1"/>
        <end position="459"/>
    </location>
</feature>
<evidence type="ECO:0000259" key="7">
    <source>
        <dbReference type="PROSITE" id="PS50850"/>
    </source>
</evidence>
<dbReference type="GO" id="GO:0022857">
    <property type="term" value="F:transmembrane transporter activity"/>
    <property type="evidence" value="ECO:0007669"/>
    <property type="project" value="InterPro"/>
</dbReference>
<evidence type="ECO:0000313" key="9">
    <source>
        <dbReference type="Proteomes" id="UP000078520"/>
    </source>
</evidence>
<keyword evidence="2" id="KW-0813">Transport</keyword>
<feature type="transmembrane region" description="Helical" evidence="6">
    <location>
        <begin position="49"/>
        <end position="69"/>
    </location>
</feature>
<name>A0A179CTM6_9LACO</name>
<dbReference type="GO" id="GO:0005886">
    <property type="term" value="C:plasma membrane"/>
    <property type="evidence" value="ECO:0007669"/>
    <property type="project" value="UniProtKB-SubCell"/>
</dbReference>
<keyword evidence="4 6" id="KW-1133">Transmembrane helix</keyword>
<reference evidence="9" key="1">
    <citation type="submission" date="2016-03" db="EMBL/GenBank/DDBJ databases">
        <authorList>
            <person name="Johnson T.J."/>
            <person name="Youmans B."/>
            <person name="Case K."/>
            <person name="Noll S."/>
        </authorList>
    </citation>
    <scope>NUCLEOTIDE SEQUENCE [LARGE SCALE GENOMIC DNA]</scope>
    <source>
        <strain evidence="9">UMNLAv8</strain>
    </source>
</reference>
<evidence type="ECO:0000313" key="8">
    <source>
        <dbReference type="EMBL" id="OAQ07967.1"/>
    </source>
</evidence>
<evidence type="ECO:0000256" key="1">
    <source>
        <dbReference type="ARBA" id="ARBA00004651"/>
    </source>
</evidence>